<accession>A0ABS7TCL9</accession>
<dbReference type="RefSeq" id="WP_223627241.1">
    <property type="nucleotide sequence ID" value="NZ_JAIQDJ010000001.1"/>
</dbReference>
<proteinExistence type="inferred from homology"/>
<dbReference type="GO" id="GO:0016740">
    <property type="term" value="F:transferase activity"/>
    <property type="evidence" value="ECO:0007669"/>
    <property type="project" value="UniProtKB-KW"/>
</dbReference>
<reference evidence="4" key="1">
    <citation type="submission" date="2021-09" db="EMBL/GenBank/DDBJ databases">
        <authorList>
            <person name="Wu T."/>
            <person name="Guo S.Z."/>
        </authorList>
    </citation>
    <scope>NUCLEOTIDE SEQUENCE</scope>
    <source>
        <strain evidence="4">RSS-23</strain>
    </source>
</reference>
<keyword evidence="2" id="KW-1133">Transmembrane helix</keyword>
<feature type="transmembrane region" description="Helical" evidence="2">
    <location>
        <begin position="7"/>
        <end position="28"/>
    </location>
</feature>
<dbReference type="PANTHER" id="PTHR30576:SF0">
    <property type="entry name" value="UNDECAPRENYL-PHOSPHATE N-ACETYLGALACTOSAMINYL 1-PHOSPHATE TRANSFERASE-RELATED"/>
    <property type="match status" value="1"/>
</dbReference>
<comment type="similarity">
    <text evidence="1">Belongs to the bacterial sugar transferase family.</text>
</comment>
<protein>
    <submittedName>
        <fullName evidence="4">Sugar transferase</fullName>
    </submittedName>
</protein>
<evidence type="ECO:0000313" key="4">
    <source>
        <dbReference type="EMBL" id="MBZ4185602.1"/>
    </source>
</evidence>
<evidence type="ECO:0000256" key="1">
    <source>
        <dbReference type="ARBA" id="ARBA00006464"/>
    </source>
</evidence>
<dbReference type="PANTHER" id="PTHR30576">
    <property type="entry name" value="COLANIC BIOSYNTHESIS UDP-GLUCOSE LIPID CARRIER TRANSFERASE"/>
    <property type="match status" value="1"/>
</dbReference>
<keyword evidence="5" id="KW-1185">Reference proteome</keyword>
<evidence type="ECO:0000259" key="3">
    <source>
        <dbReference type="Pfam" id="PF02397"/>
    </source>
</evidence>
<sequence length="221" mass="25071">MQRLLDILLSGLALLVLSPLLLPVMLILRLTGEGEVFFIQQRIGRGGQPFGLYKFATMLKNSPSIGTGTVTVKGDPRVLPFGRFLRKSKINELPQLLNIFKGDMSIIGPRPQTPRCFNAFPQSTQDVIVRVRPGLSGIGSIIFRGEEDMLHQHAEPMRFYDDVIAPYKGLLEEWYVENQGIWTYFMSIFVTAWVVLFPSSRLAWRIFPALPDPPQELRKLL</sequence>
<gene>
    <name evidence="4" type="ORF">K7B09_04585</name>
</gene>
<feature type="transmembrane region" description="Helical" evidence="2">
    <location>
        <begin position="181"/>
        <end position="198"/>
    </location>
</feature>
<dbReference type="EMBL" id="JAIQDJ010000001">
    <property type="protein sequence ID" value="MBZ4185602.1"/>
    <property type="molecule type" value="Genomic_DNA"/>
</dbReference>
<dbReference type="Proteomes" id="UP001430290">
    <property type="component" value="Unassembled WGS sequence"/>
</dbReference>
<evidence type="ECO:0000256" key="2">
    <source>
        <dbReference type="SAM" id="Phobius"/>
    </source>
</evidence>
<dbReference type="InterPro" id="IPR003362">
    <property type="entry name" value="Bact_transf"/>
</dbReference>
<evidence type="ECO:0000313" key="5">
    <source>
        <dbReference type="Proteomes" id="UP001430290"/>
    </source>
</evidence>
<keyword evidence="4" id="KW-0808">Transferase</keyword>
<feature type="domain" description="Bacterial sugar transferase" evidence="3">
    <location>
        <begin position="3"/>
        <end position="196"/>
    </location>
</feature>
<comment type="caution">
    <text evidence="4">The sequence shown here is derived from an EMBL/GenBank/DDBJ whole genome shotgun (WGS) entry which is preliminary data.</text>
</comment>
<dbReference type="Pfam" id="PF02397">
    <property type="entry name" value="Bac_transf"/>
    <property type="match status" value="1"/>
</dbReference>
<keyword evidence="2" id="KW-0472">Membrane</keyword>
<organism evidence="4 5">
    <name type="scientific">Thermomonas beijingensis</name>
    <dbReference type="NCBI Taxonomy" id="2872701"/>
    <lineage>
        <taxon>Bacteria</taxon>
        <taxon>Pseudomonadati</taxon>
        <taxon>Pseudomonadota</taxon>
        <taxon>Gammaproteobacteria</taxon>
        <taxon>Lysobacterales</taxon>
        <taxon>Lysobacteraceae</taxon>
        <taxon>Thermomonas</taxon>
    </lineage>
</organism>
<name>A0ABS7TCL9_9GAMM</name>
<keyword evidence="2" id="KW-0812">Transmembrane</keyword>